<feature type="domain" description="Capsid Gp10A/Gp10B-like" evidence="1">
    <location>
        <begin position="286"/>
        <end position="372"/>
    </location>
</feature>
<name>A0A382CI62_9ZZZZ</name>
<dbReference type="InterPro" id="IPR049301">
    <property type="entry name" value="Capsid_Gp10A/Gp10B-like_dom"/>
</dbReference>
<sequence length="376" mass="39964">MAQTYTGHRSGQTNATGDARSLYLKLYAGEVMTAFQTKNIMMNYTRTRNISKGKSAQFIMTGKHRTAAYHSPGTEIVPAAGAKATERIVTIDDLLIVNQFIPNIDEAMAQYDIRSVYSNEAAYGLAYAADKNILRMAVKAALTTSKAASAALVQNDAPWDDEDYTANVTYATLANSCKSMYFMEGVIEAKRILETAGAPLDDLVVVCATDIFYHIFKSQTNGETTANLHLFNQDVGGSGSVKDVDLPTIAGIPVVRTPHLGTGSASGWATNLWTMSGSGGSRAGAVPAADAPLASPESARATVYDLPAAAAYGGEGEKVRALVMNRDAVATVKLLDLSVETDYMVNRQGTLVVSKYAMGHNILRPAMAVALVAPVS</sequence>
<dbReference type="EMBL" id="UINC01034534">
    <property type="protein sequence ID" value="SVB25524.1"/>
    <property type="molecule type" value="Genomic_DNA"/>
</dbReference>
<dbReference type="Pfam" id="PF21703">
    <property type="entry name" value="Gp10A-like"/>
    <property type="match status" value="2"/>
</dbReference>
<proteinExistence type="predicted"/>
<protein>
    <recommendedName>
        <fullName evidence="1">Capsid Gp10A/Gp10B-like domain-containing protein</fullName>
    </recommendedName>
</protein>
<organism evidence="2">
    <name type="scientific">marine metagenome</name>
    <dbReference type="NCBI Taxonomy" id="408172"/>
    <lineage>
        <taxon>unclassified sequences</taxon>
        <taxon>metagenomes</taxon>
        <taxon>ecological metagenomes</taxon>
    </lineage>
</organism>
<gene>
    <name evidence="2" type="ORF">METZ01_LOCUS178378</name>
</gene>
<feature type="domain" description="Capsid Gp10A/Gp10B-like" evidence="1">
    <location>
        <begin position="59"/>
        <end position="271"/>
    </location>
</feature>
<reference evidence="2" key="1">
    <citation type="submission" date="2018-05" db="EMBL/GenBank/DDBJ databases">
        <authorList>
            <person name="Lanie J.A."/>
            <person name="Ng W.-L."/>
            <person name="Kazmierczak K.M."/>
            <person name="Andrzejewski T.M."/>
            <person name="Davidsen T.M."/>
            <person name="Wayne K.J."/>
            <person name="Tettelin H."/>
            <person name="Glass J.I."/>
            <person name="Rusch D."/>
            <person name="Podicherti R."/>
            <person name="Tsui H.-C.T."/>
            <person name="Winkler M.E."/>
        </authorList>
    </citation>
    <scope>NUCLEOTIDE SEQUENCE</scope>
</reference>
<dbReference type="AlphaFoldDB" id="A0A382CI62"/>
<accession>A0A382CI62</accession>
<evidence type="ECO:0000259" key="1">
    <source>
        <dbReference type="Pfam" id="PF21703"/>
    </source>
</evidence>
<evidence type="ECO:0000313" key="2">
    <source>
        <dbReference type="EMBL" id="SVB25524.1"/>
    </source>
</evidence>